<organism evidence="3 4">
    <name type="scientific">Plectus sambesii</name>
    <dbReference type="NCBI Taxonomy" id="2011161"/>
    <lineage>
        <taxon>Eukaryota</taxon>
        <taxon>Metazoa</taxon>
        <taxon>Ecdysozoa</taxon>
        <taxon>Nematoda</taxon>
        <taxon>Chromadorea</taxon>
        <taxon>Plectida</taxon>
        <taxon>Plectina</taxon>
        <taxon>Plectoidea</taxon>
        <taxon>Plectidae</taxon>
        <taxon>Plectus</taxon>
    </lineage>
</organism>
<sequence length="328" mass="35915">MAMDVGEERPLSDATAGLSSEVLAMVFAHLPTKSRVLAALTCRRWLHLLAPSFSTVSDLRIVLEESSCTPSFQVDQIGEKLQLCVSVCQCAEHLASQVSLLRALMIVVGPSLEGIVVDDCLVGPNAFVADASVHTILLHCPPTLVRFELHNVDVSQLHPWTLAQLASMDNLRELVVEQCAQRMADTHPPPLLTDIFLGKLMSASSHQLSQVRITDCPLVSDRLLNRLARHCPNLWLVDVSGCKQVTAIGVVSFCETIEERQADTLVFQANGAGVVGDHLARHLQSPYSRMSQESRWFVVSIDVEIGYPKKAARLHKQACPSKAIIVFA</sequence>
<reference evidence="4" key="1">
    <citation type="submission" date="2022-11" db="UniProtKB">
        <authorList>
            <consortium name="WormBaseParasite"/>
        </authorList>
    </citation>
    <scope>IDENTIFICATION</scope>
</reference>
<accession>A0A914XMM4</accession>
<dbReference type="InterPro" id="IPR036047">
    <property type="entry name" value="F-box-like_dom_sf"/>
</dbReference>
<keyword evidence="3" id="KW-1185">Reference proteome</keyword>
<dbReference type="SUPFAM" id="SSF81383">
    <property type="entry name" value="F-box domain"/>
    <property type="match status" value="1"/>
</dbReference>
<dbReference type="InterPro" id="IPR001810">
    <property type="entry name" value="F-box_dom"/>
</dbReference>
<dbReference type="Proteomes" id="UP000887566">
    <property type="component" value="Unplaced"/>
</dbReference>
<dbReference type="Gene3D" id="3.80.10.10">
    <property type="entry name" value="Ribonuclease Inhibitor"/>
    <property type="match status" value="1"/>
</dbReference>
<dbReference type="WBParaSite" id="PSAMB.scaffold91size81377.g1589.t1">
    <property type="protein sequence ID" value="PSAMB.scaffold91size81377.g1589.t1"/>
    <property type="gene ID" value="PSAMB.scaffold91size81377.g1589"/>
</dbReference>
<proteinExistence type="predicted"/>
<evidence type="ECO:0000259" key="2">
    <source>
        <dbReference type="Pfam" id="PF00646"/>
    </source>
</evidence>
<dbReference type="Pfam" id="PF00646">
    <property type="entry name" value="F-box"/>
    <property type="match status" value="1"/>
</dbReference>
<protein>
    <submittedName>
        <fullName evidence="4">F-box domain-containing protein</fullName>
    </submittedName>
</protein>
<keyword evidence="1" id="KW-0833">Ubl conjugation pathway</keyword>
<evidence type="ECO:0000313" key="4">
    <source>
        <dbReference type="WBParaSite" id="PSAMB.scaffold91size81377.g1589.t1"/>
    </source>
</evidence>
<dbReference type="Gene3D" id="1.20.1280.50">
    <property type="match status" value="1"/>
</dbReference>
<dbReference type="InterPro" id="IPR006553">
    <property type="entry name" value="Leu-rich_rpt_Cys-con_subtyp"/>
</dbReference>
<dbReference type="AlphaFoldDB" id="A0A914XMM4"/>
<evidence type="ECO:0000256" key="1">
    <source>
        <dbReference type="ARBA" id="ARBA00022786"/>
    </source>
</evidence>
<evidence type="ECO:0000313" key="3">
    <source>
        <dbReference type="Proteomes" id="UP000887566"/>
    </source>
</evidence>
<dbReference type="SMART" id="SM00367">
    <property type="entry name" value="LRR_CC"/>
    <property type="match status" value="2"/>
</dbReference>
<name>A0A914XMM4_9BILA</name>
<dbReference type="SUPFAM" id="SSF52047">
    <property type="entry name" value="RNI-like"/>
    <property type="match status" value="1"/>
</dbReference>
<dbReference type="InterPro" id="IPR032675">
    <property type="entry name" value="LRR_dom_sf"/>
</dbReference>
<feature type="domain" description="F-box" evidence="2">
    <location>
        <begin position="18"/>
        <end position="48"/>
    </location>
</feature>